<comment type="caution">
    <text evidence="3">The sequence shown here is derived from an EMBL/GenBank/DDBJ whole genome shotgun (WGS) entry which is preliminary data.</text>
</comment>
<proteinExistence type="predicted"/>
<keyword evidence="3" id="KW-0378">Hydrolase</keyword>
<evidence type="ECO:0000313" key="3">
    <source>
        <dbReference type="EMBL" id="MFI2229835.1"/>
    </source>
</evidence>
<dbReference type="Pfam" id="PF12697">
    <property type="entry name" value="Abhydrolase_6"/>
    <property type="match status" value="1"/>
</dbReference>
<keyword evidence="1" id="KW-0732">Signal</keyword>
<dbReference type="InterPro" id="IPR000073">
    <property type="entry name" value="AB_hydrolase_1"/>
</dbReference>
<evidence type="ECO:0000259" key="2">
    <source>
        <dbReference type="Pfam" id="PF12697"/>
    </source>
</evidence>
<dbReference type="EMBL" id="JBIRYL010000001">
    <property type="protein sequence ID" value="MFI2229835.1"/>
    <property type="molecule type" value="Genomic_DNA"/>
</dbReference>
<gene>
    <name evidence="3" type="ORF">ACH49Z_08280</name>
</gene>
<feature type="chain" id="PRO_5045341262" evidence="1">
    <location>
        <begin position="45"/>
        <end position="352"/>
    </location>
</feature>
<sequence length="352" mass="36556">MTARRFPLGRPQRSRQLRGSTIAVRVSAAAVTALALLTPGVARAEDPGQCAPTAFPLRTGGTLATTLCTPAGGGSDTVMVLMPGSNYNSTYWDFPHDPQVYNFRRAMNAAGYATLVIDRLGTGASSRPASTAVTATGDAQALHEIVGALRTGFPGARPFGKVVTGGHSLSSGVAVLEATTHHDVDGVLLTGYSHGLNVAGALGVISTYRPAEQDPAFIGRGYDSGYLTTRPGTREKSFHSPATADPEVVAVDEATKDVFAATEYPDGLTSTLPPMSTEITAPVLVVNGSDDVLCARVCADTATLQAAEAPHFAPAARLRTFVLSGSGHSVNLARNTADYQAAVRDWMETIAG</sequence>
<accession>A0ABW7VV14</accession>
<dbReference type="SUPFAM" id="SSF53474">
    <property type="entry name" value="alpha/beta-Hydrolases"/>
    <property type="match status" value="1"/>
</dbReference>
<evidence type="ECO:0000256" key="1">
    <source>
        <dbReference type="SAM" id="SignalP"/>
    </source>
</evidence>
<protein>
    <submittedName>
        <fullName evidence="3">Alpha/beta hydrolase</fullName>
    </submittedName>
</protein>
<dbReference type="Proteomes" id="UP001611494">
    <property type="component" value="Unassembled WGS sequence"/>
</dbReference>
<evidence type="ECO:0000313" key="4">
    <source>
        <dbReference type="Proteomes" id="UP001611494"/>
    </source>
</evidence>
<dbReference type="Gene3D" id="3.40.50.1820">
    <property type="entry name" value="alpha/beta hydrolase"/>
    <property type="match status" value="1"/>
</dbReference>
<feature type="domain" description="AB hydrolase-1" evidence="2">
    <location>
        <begin position="80"/>
        <end position="334"/>
    </location>
</feature>
<feature type="signal peptide" evidence="1">
    <location>
        <begin position="1"/>
        <end position="44"/>
    </location>
</feature>
<dbReference type="InterPro" id="IPR029058">
    <property type="entry name" value="AB_hydrolase_fold"/>
</dbReference>
<keyword evidence="4" id="KW-1185">Reference proteome</keyword>
<dbReference type="RefSeq" id="WP_397060961.1">
    <property type="nucleotide sequence ID" value="NZ_JBIRYL010000001.1"/>
</dbReference>
<name>A0ABW7VV14_9NOCA</name>
<reference evidence="3 4" key="1">
    <citation type="submission" date="2024-10" db="EMBL/GenBank/DDBJ databases">
        <title>The Natural Products Discovery Center: Release of the First 8490 Sequenced Strains for Exploring Actinobacteria Biosynthetic Diversity.</title>
        <authorList>
            <person name="Kalkreuter E."/>
            <person name="Kautsar S.A."/>
            <person name="Yang D."/>
            <person name="Bader C.D."/>
            <person name="Teijaro C.N."/>
            <person name="Fluegel L."/>
            <person name="Davis C.M."/>
            <person name="Simpson J.R."/>
            <person name="Lauterbach L."/>
            <person name="Steele A.D."/>
            <person name="Gui C."/>
            <person name="Meng S."/>
            <person name="Li G."/>
            <person name="Viehrig K."/>
            <person name="Ye F."/>
            <person name="Su P."/>
            <person name="Kiefer A.F."/>
            <person name="Nichols A."/>
            <person name="Cepeda A.J."/>
            <person name="Yan W."/>
            <person name="Fan B."/>
            <person name="Jiang Y."/>
            <person name="Adhikari A."/>
            <person name="Zheng C.-J."/>
            <person name="Schuster L."/>
            <person name="Cowan T.M."/>
            <person name="Smanski M.J."/>
            <person name="Chevrette M.G."/>
            <person name="De Carvalho L.P.S."/>
            <person name="Shen B."/>
        </authorList>
    </citation>
    <scope>NUCLEOTIDE SEQUENCE [LARGE SCALE GENOMIC DNA]</scope>
    <source>
        <strain evidence="3 4">NPDC019377</strain>
    </source>
</reference>
<dbReference type="GO" id="GO:0016787">
    <property type="term" value="F:hydrolase activity"/>
    <property type="evidence" value="ECO:0007669"/>
    <property type="project" value="UniProtKB-KW"/>
</dbReference>
<organism evidence="3 4">
    <name type="scientific">Nocardia testacea</name>
    <dbReference type="NCBI Taxonomy" id="248551"/>
    <lineage>
        <taxon>Bacteria</taxon>
        <taxon>Bacillati</taxon>
        <taxon>Actinomycetota</taxon>
        <taxon>Actinomycetes</taxon>
        <taxon>Mycobacteriales</taxon>
        <taxon>Nocardiaceae</taxon>
        <taxon>Nocardia</taxon>
    </lineage>
</organism>